<protein>
    <submittedName>
        <fullName evidence="1">Uncharacterized protein</fullName>
    </submittedName>
</protein>
<dbReference type="STRING" id="89187.ISM_12730"/>
<dbReference type="Proteomes" id="UP000005954">
    <property type="component" value="Unassembled WGS sequence"/>
</dbReference>
<comment type="caution">
    <text evidence="1">The sequence shown here is derived from an EMBL/GenBank/DDBJ whole genome shotgun (WGS) entry which is preliminary data.</text>
</comment>
<keyword evidence="2" id="KW-1185">Reference proteome</keyword>
<evidence type="ECO:0000313" key="2">
    <source>
        <dbReference type="Proteomes" id="UP000005954"/>
    </source>
</evidence>
<evidence type="ECO:0000313" key="1">
    <source>
        <dbReference type="EMBL" id="EAP75730.1"/>
    </source>
</evidence>
<reference evidence="1 2" key="1">
    <citation type="submission" date="2005-12" db="EMBL/GenBank/DDBJ databases">
        <authorList>
            <person name="Moran M.A."/>
            <person name="Ferriera S."/>
            <person name="Johnson J."/>
            <person name="Kravitz S."/>
            <person name="Halpern A."/>
            <person name="Remington K."/>
            <person name="Beeson K."/>
            <person name="Tran B."/>
            <person name="Rogers Y.-H."/>
            <person name="Friedman R."/>
            <person name="Venter J.C."/>
        </authorList>
    </citation>
    <scope>NUCLEOTIDE SEQUENCE [LARGE SCALE GENOMIC DNA]</scope>
    <source>
        <strain evidence="2">ATCC BAA-591 / DSM 15170 / ISM</strain>
    </source>
</reference>
<dbReference type="OrthoDB" id="7874956at2"/>
<dbReference type="AlphaFoldDB" id="A3SMP0"/>
<sequence>MSKQSPTFELVTDDEIDPRSCRALWCAVLQELFRLAVAPRASDHATETAAARRWFGSKDFFMVCSLAGVDGTWVLWGVRRHLEEQGVA</sequence>
<dbReference type="RefSeq" id="WP_009814555.1">
    <property type="nucleotide sequence ID" value="NZ_CH724156.1"/>
</dbReference>
<gene>
    <name evidence="1" type="ORF">ISM_12730</name>
</gene>
<organism evidence="1 2">
    <name type="scientific">Roseovarius nubinhibens (strain ATCC BAA-591 / DSM 15170 / ISM)</name>
    <dbReference type="NCBI Taxonomy" id="89187"/>
    <lineage>
        <taxon>Bacteria</taxon>
        <taxon>Pseudomonadati</taxon>
        <taxon>Pseudomonadota</taxon>
        <taxon>Alphaproteobacteria</taxon>
        <taxon>Rhodobacterales</taxon>
        <taxon>Roseobacteraceae</taxon>
        <taxon>Roseovarius</taxon>
    </lineage>
</organism>
<dbReference type="EMBL" id="AALY01000002">
    <property type="protein sequence ID" value="EAP75730.1"/>
    <property type="molecule type" value="Genomic_DNA"/>
</dbReference>
<dbReference type="HOGENOM" id="CLU_2467081_0_0_5"/>
<proteinExistence type="predicted"/>
<name>A3SMP0_ROSNI</name>
<accession>A3SMP0</accession>